<feature type="compositionally biased region" description="Polar residues" evidence="1">
    <location>
        <begin position="31"/>
        <end position="52"/>
    </location>
</feature>
<feature type="region of interest" description="Disordered" evidence="1">
    <location>
        <begin position="1"/>
        <end position="68"/>
    </location>
</feature>
<dbReference type="EMBL" id="BQNB010012646">
    <property type="protein sequence ID" value="GJT06169.1"/>
    <property type="molecule type" value="Genomic_DNA"/>
</dbReference>
<reference evidence="2" key="2">
    <citation type="submission" date="2022-01" db="EMBL/GenBank/DDBJ databases">
        <authorList>
            <person name="Yamashiro T."/>
            <person name="Shiraishi A."/>
            <person name="Satake H."/>
            <person name="Nakayama K."/>
        </authorList>
    </citation>
    <scope>NUCLEOTIDE SEQUENCE</scope>
</reference>
<evidence type="ECO:0000313" key="3">
    <source>
        <dbReference type="Proteomes" id="UP001151760"/>
    </source>
</evidence>
<evidence type="ECO:0000313" key="2">
    <source>
        <dbReference type="EMBL" id="GJT06169.1"/>
    </source>
</evidence>
<name>A0ABQ5AVZ3_9ASTR</name>
<evidence type="ECO:0000256" key="1">
    <source>
        <dbReference type="SAM" id="MobiDB-lite"/>
    </source>
</evidence>
<organism evidence="2 3">
    <name type="scientific">Tanacetum coccineum</name>
    <dbReference type="NCBI Taxonomy" id="301880"/>
    <lineage>
        <taxon>Eukaryota</taxon>
        <taxon>Viridiplantae</taxon>
        <taxon>Streptophyta</taxon>
        <taxon>Embryophyta</taxon>
        <taxon>Tracheophyta</taxon>
        <taxon>Spermatophyta</taxon>
        <taxon>Magnoliopsida</taxon>
        <taxon>eudicotyledons</taxon>
        <taxon>Gunneridae</taxon>
        <taxon>Pentapetalae</taxon>
        <taxon>asterids</taxon>
        <taxon>campanulids</taxon>
        <taxon>Asterales</taxon>
        <taxon>Asteraceae</taxon>
        <taxon>Asteroideae</taxon>
        <taxon>Anthemideae</taxon>
        <taxon>Anthemidinae</taxon>
        <taxon>Tanacetum</taxon>
    </lineage>
</organism>
<reference evidence="2" key="1">
    <citation type="journal article" date="2022" name="Int. J. Mol. Sci.">
        <title>Draft Genome of Tanacetum Coccineum: Genomic Comparison of Closely Related Tanacetum-Family Plants.</title>
        <authorList>
            <person name="Yamashiro T."/>
            <person name="Shiraishi A."/>
            <person name="Nakayama K."/>
            <person name="Satake H."/>
        </authorList>
    </citation>
    <scope>NUCLEOTIDE SEQUENCE</scope>
</reference>
<comment type="caution">
    <text evidence="2">The sequence shown here is derived from an EMBL/GenBank/DDBJ whole genome shotgun (WGS) entry which is preliminary data.</text>
</comment>
<sequence length="105" mass="11797">MSPPRRRRFPSITYPSPIPSQQHYKADDTAHGSQSNSPSTFSRRSGNTTSPDDSGRNGSLMEWPLADNQTARGFYQENKEEAADINGQRVGFDNVKRECFNCLKT</sequence>
<keyword evidence="3" id="KW-1185">Reference proteome</keyword>
<proteinExistence type="predicted"/>
<protein>
    <submittedName>
        <fullName evidence="2">Uncharacterized protein</fullName>
    </submittedName>
</protein>
<gene>
    <name evidence="2" type="ORF">Tco_0840631</name>
</gene>
<dbReference type="Proteomes" id="UP001151760">
    <property type="component" value="Unassembled WGS sequence"/>
</dbReference>
<accession>A0ABQ5AVZ3</accession>